<name>A0ACB7SLH9_HYAAI</name>
<dbReference type="Proteomes" id="UP000821845">
    <property type="component" value="Chromosome 4"/>
</dbReference>
<comment type="caution">
    <text evidence="1">The sequence shown here is derived from an EMBL/GenBank/DDBJ whole genome shotgun (WGS) entry which is preliminary data.</text>
</comment>
<sequence length="247" mass="26351">MAATTHGVTAIAVAPASQFLDGFLVVRWTMSSLPVVASLLMARSPSCCRLHQYAFAKLKIIERCPVNLSEAQKIDYLLHGLREQHILTAIAANRPPTVAEFISTCTSLNKSAQHLHAKASPSSFAGSVLLPSQPFRAAKPAERQQPRSEQSTPQSSRGATPKTRISELPAEQQEATYAPISAQYGAPAFRSGQDLSQAVCYQCHALGHPASKCPTRTSCLSSSAPPTMPKTQQPPALHSAPVTLDGS</sequence>
<protein>
    <submittedName>
        <fullName evidence="1">Uncharacterized protein</fullName>
    </submittedName>
</protein>
<evidence type="ECO:0000313" key="1">
    <source>
        <dbReference type="EMBL" id="KAH6933519.1"/>
    </source>
</evidence>
<proteinExistence type="predicted"/>
<keyword evidence="2" id="KW-1185">Reference proteome</keyword>
<reference evidence="1" key="1">
    <citation type="submission" date="2020-05" db="EMBL/GenBank/DDBJ databases">
        <title>Large-scale comparative analyses of tick genomes elucidate their genetic diversity and vector capacities.</title>
        <authorList>
            <person name="Jia N."/>
            <person name="Wang J."/>
            <person name="Shi W."/>
            <person name="Du L."/>
            <person name="Sun Y."/>
            <person name="Zhan W."/>
            <person name="Jiang J."/>
            <person name="Wang Q."/>
            <person name="Zhang B."/>
            <person name="Ji P."/>
            <person name="Sakyi L.B."/>
            <person name="Cui X."/>
            <person name="Yuan T."/>
            <person name="Jiang B."/>
            <person name="Yang W."/>
            <person name="Lam T.T.-Y."/>
            <person name="Chang Q."/>
            <person name="Ding S."/>
            <person name="Wang X."/>
            <person name="Zhu J."/>
            <person name="Ruan X."/>
            <person name="Zhao L."/>
            <person name="Wei J."/>
            <person name="Que T."/>
            <person name="Du C."/>
            <person name="Cheng J."/>
            <person name="Dai P."/>
            <person name="Han X."/>
            <person name="Huang E."/>
            <person name="Gao Y."/>
            <person name="Liu J."/>
            <person name="Shao H."/>
            <person name="Ye R."/>
            <person name="Li L."/>
            <person name="Wei W."/>
            <person name="Wang X."/>
            <person name="Wang C."/>
            <person name="Yang T."/>
            <person name="Huo Q."/>
            <person name="Li W."/>
            <person name="Guo W."/>
            <person name="Chen H."/>
            <person name="Zhou L."/>
            <person name="Ni X."/>
            <person name="Tian J."/>
            <person name="Zhou Y."/>
            <person name="Sheng Y."/>
            <person name="Liu T."/>
            <person name="Pan Y."/>
            <person name="Xia L."/>
            <person name="Li J."/>
            <person name="Zhao F."/>
            <person name="Cao W."/>
        </authorList>
    </citation>
    <scope>NUCLEOTIDE SEQUENCE</scope>
    <source>
        <strain evidence="1">Hyas-2018</strain>
    </source>
</reference>
<gene>
    <name evidence="1" type="ORF">HPB50_015892</name>
</gene>
<dbReference type="EMBL" id="CM023484">
    <property type="protein sequence ID" value="KAH6933519.1"/>
    <property type="molecule type" value="Genomic_DNA"/>
</dbReference>
<evidence type="ECO:0000313" key="2">
    <source>
        <dbReference type="Proteomes" id="UP000821845"/>
    </source>
</evidence>
<accession>A0ACB7SLH9</accession>
<organism evidence="1 2">
    <name type="scientific">Hyalomma asiaticum</name>
    <name type="common">Tick</name>
    <dbReference type="NCBI Taxonomy" id="266040"/>
    <lineage>
        <taxon>Eukaryota</taxon>
        <taxon>Metazoa</taxon>
        <taxon>Ecdysozoa</taxon>
        <taxon>Arthropoda</taxon>
        <taxon>Chelicerata</taxon>
        <taxon>Arachnida</taxon>
        <taxon>Acari</taxon>
        <taxon>Parasitiformes</taxon>
        <taxon>Ixodida</taxon>
        <taxon>Ixodoidea</taxon>
        <taxon>Ixodidae</taxon>
        <taxon>Hyalomminae</taxon>
        <taxon>Hyalomma</taxon>
    </lineage>
</organism>